<name>A0A1Y1MAG3_PHOPY</name>
<evidence type="ECO:0000256" key="8">
    <source>
        <dbReference type="ARBA" id="ARBA00023212"/>
    </source>
</evidence>
<protein>
    <recommendedName>
        <fullName evidence="11">HAUS augmin-like complex subunit 3 N-terminal domain-containing protein</fullName>
    </recommendedName>
</protein>
<organism evidence="12">
    <name type="scientific">Photinus pyralis</name>
    <name type="common">Common eastern firefly</name>
    <name type="synonym">Lampyris pyralis</name>
    <dbReference type="NCBI Taxonomy" id="7054"/>
    <lineage>
        <taxon>Eukaryota</taxon>
        <taxon>Metazoa</taxon>
        <taxon>Ecdysozoa</taxon>
        <taxon>Arthropoda</taxon>
        <taxon>Hexapoda</taxon>
        <taxon>Insecta</taxon>
        <taxon>Pterygota</taxon>
        <taxon>Neoptera</taxon>
        <taxon>Endopterygota</taxon>
        <taxon>Coleoptera</taxon>
        <taxon>Polyphaga</taxon>
        <taxon>Elateriformia</taxon>
        <taxon>Elateroidea</taxon>
        <taxon>Lampyridae</taxon>
        <taxon>Lampyrinae</taxon>
        <taxon>Photinus</taxon>
    </lineage>
</organism>
<feature type="domain" description="HAUS augmin-like complex subunit 3 N-terminal" evidence="11">
    <location>
        <begin position="49"/>
        <end position="256"/>
    </location>
</feature>
<proteinExistence type="inferred from homology"/>
<reference evidence="13" key="3">
    <citation type="submission" date="2019-08" db="EMBL/GenBank/DDBJ databases">
        <authorList>
            <consortium name="Photinus pyralis genome working group"/>
            <person name="Fallon T.R."/>
            <person name="Sander Lower S.E."/>
            <person name="Weng J.-K."/>
        </authorList>
    </citation>
    <scope>NUCLEOTIDE SEQUENCE</scope>
    <source>
        <strain evidence="13">1611_PpyrPB1</strain>
        <tissue evidence="13">Whole body</tissue>
    </source>
</reference>
<evidence type="ECO:0000256" key="3">
    <source>
        <dbReference type="ARBA" id="ARBA00022490"/>
    </source>
</evidence>
<evidence type="ECO:0000313" key="14">
    <source>
        <dbReference type="Proteomes" id="UP000327044"/>
    </source>
</evidence>
<evidence type="ECO:0000256" key="5">
    <source>
        <dbReference type="ARBA" id="ARBA00022701"/>
    </source>
</evidence>
<dbReference type="Proteomes" id="UP000327044">
    <property type="component" value="Unassembled WGS sequence"/>
</dbReference>
<evidence type="ECO:0000256" key="9">
    <source>
        <dbReference type="ARBA" id="ARBA00023306"/>
    </source>
</evidence>
<dbReference type="Pfam" id="PF14932">
    <property type="entry name" value="HAUS-augmin3"/>
    <property type="match status" value="1"/>
</dbReference>
<dbReference type="EMBL" id="GEZM01038714">
    <property type="protein sequence ID" value="JAV81550.1"/>
    <property type="molecule type" value="Transcribed_RNA"/>
</dbReference>
<evidence type="ECO:0000256" key="10">
    <source>
        <dbReference type="SAM" id="Coils"/>
    </source>
</evidence>
<sequence>MPRRYQQIDVESTSHTSLSGSDLMKTFKDLGIITGNVGKLTINAWFDTDCEATKEMFEWLCSSLSKDNVLTPMEMDEYEQLEQSGRVISDREYECELSKLTQKCPGILEYEENAFEVDCLEEELKLLTNERDHLEHVVISHRDIKHKLSKTLNVLQEEELVYNLQKNNAEKECVELSLSLDEMREKVQQQISRYSDHLNNFDYDNGIFVSNNSSSKSKLSQNYQHMMSRLSLFLKHRDLLQYDGMCEGSLDQLALLRQRIAGSYLKYAMAETDKERLEGELEFLQNTKANHFSSNKSLEDSFQICNKSEIVAQEIMLNDLCSSMEGIVQKLADAIVDKPKVEVLKQSLEFKREKLNLLKKVDSHTTAILARYLLHYAMMTKEKVDIESTDSFFRNVHQYIMRNVYSSQLRTDAMAETIAMYHLHKELPLEKKLPLVNFKKQLLSDDGESISALQAFKEFDKEYHHTEHQVFVNDSVQHRQFTKIFEKEVDTLRRFLATGPTSQIMVIPNHLWDAFLEIDKLINLQRGVVKSAIQGVNSAAKMLDEKKWFKIRRQLWMRFLVEPKKVLLAINQIEAYVNQTRK</sequence>
<accession>A0A1Y1MAG3</accession>
<evidence type="ECO:0000256" key="7">
    <source>
        <dbReference type="ARBA" id="ARBA00023054"/>
    </source>
</evidence>
<evidence type="ECO:0000256" key="1">
    <source>
        <dbReference type="ARBA" id="ARBA00004186"/>
    </source>
</evidence>
<evidence type="ECO:0000256" key="4">
    <source>
        <dbReference type="ARBA" id="ARBA00022618"/>
    </source>
</evidence>
<dbReference type="InterPro" id="IPR032733">
    <property type="entry name" value="HAUS3_N"/>
</dbReference>
<dbReference type="AlphaFoldDB" id="A0A1Y1MAG3"/>
<keyword evidence="9" id="KW-0131">Cell cycle</keyword>
<keyword evidence="6" id="KW-0498">Mitosis</keyword>
<dbReference type="GO" id="GO:0005874">
    <property type="term" value="C:microtubule"/>
    <property type="evidence" value="ECO:0007669"/>
    <property type="project" value="UniProtKB-KW"/>
</dbReference>
<gene>
    <name evidence="13" type="ORF">PPYR_00955</name>
</gene>
<evidence type="ECO:0000256" key="6">
    <source>
        <dbReference type="ARBA" id="ARBA00022776"/>
    </source>
</evidence>
<evidence type="ECO:0000313" key="12">
    <source>
        <dbReference type="EMBL" id="JAV81550.1"/>
    </source>
</evidence>
<keyword evidence="3" id="KW-0963">Cytoplasm</keyword>
<evidence type="ECO:0000259" key="11">
    <source>
        <dbReference type="Pfam" id="PF14932"/>
    </source>
</evidence>
<evidence type="ECO:0000256" key="2">
    <source>
        <dbReference type="ARBA" id="ARBA00009645"/>
    </source>
</evidence>
<keyword evidence="7 10" id="KW-0175">Coiled coil</keyword>
<comment type="similarity">
    <text evidence="2">Belongs to the HAUS3 family.</text>
</comment>
<dbReference type="GO" id="GO:0005819">
    <property type="term" value="C:spindle"/>
    <property type="evidence" value="ECO:0007669"/>
    <property type="project" value="UniProtKB-SubCell"/>
</dbReference>
<dbReference type="InParanoid" id="A0A1Y1MAG3"/>
<keyword evidence="4" id="KW-0132">Cell division</keyword>
<reference evidence="13 14" key="2">
    <citation type="journal article" date="2018" name="Elife">
        <title>Firefly genomes illuminate parallel origins of bioluminescence in beetles.</title>
        <authorList>
            <person name="Fallon T.R."/>
            <person name="Lower S.E."/>
            <person name="Chang C.H."/>
            <person name="Bessho-Uehara M."/>
            <person name="Martin G.J."/>
            <person name="Bewick A.J."/>
            <person name="Behringer M."/>
            <person name="Debat H.J."/>
            <person name="Wong I."/>
            <person name="Day J.C."/>
            <person name="Suvorov A."/>
            <person name="Silva C.J."/>
            <person name="Stanger-Hall K.F."/>
            <person name="Hall D.W."/>
            <person name="Schmitz R.J."/>
            <person name="Nelson D.R."/>
            <person name="Lewis S.M."/>
            <person name="Shigenobu S."/>
            <person name="Bybee S.M."/>
            <person name="Larracuente A.M."/>
            <person name="Oba Y."/>
            <person name="Weng J.K."/>
        </authorList>
    </citation>
    <scope>NUCLEOTIDE SEQUENCE [LARGE SCALE GENOMIC DNA]</scope>
    <source>
        <strain evidence="13">1611_PpyrPB1</strain>
        <tissue evidence="13">Whole body</tissue>
    </source>
</reference>
<evidence type="ECO:0000313" key="13">
    <source>
        <dbReference type="EMBL" id="KAB0803985.1"/>
    </source>
</evidence>
<comment type="subcellular location">
    <subcellularLocation>
        <location evidence="1">Cytoplasm</location>
        <location evidence="1">Cytoskeleton</location>
        <location evidence="1">Spindle</location>
    </subcellularLocation>
</comment>
<keyword evidence="14" id="KW-1185">Reference proteome</keyword>
<keyword evidence="5" id="KW-0493">Microtubule</keyword>
<dbReference type="EMBL" id="VVIM01000001">
    <property type="protein sequence ID" value="KAB0803985.1"/>
    <property type="molecule type" value="Genomic_DNA"/>
</dbReference>
<dbReference type="OrthoDB" id="8187957at2759"/>
<feature type="coiled-coil region" evidence="10">
    <location>
        <begin position="110"/>
        <end position="200"/>
    </location>
</feature>
<keyword evidence="8" id="KW-0206">Cytoskeleton</keyword>
<dbReference type="GO" id="GO:0051301">
    <property type="term" value="P:cell division"/>
    <property type="evidence" value="ECO:0007669"/>
    <property type="project" value="UniProtKB-KW"/>
</dbReference>
<reference evidence="12" key="1">
    <citation type="journal article" date="2016" name="Sci. Rep.">
        <title>Molecular characterization of firefly nuptial gifts: a multi-omics approach sheds light on postcopulatory sexual selection.</title>
        <authorList>
            <person name="Al-Wathiqui N."/>
            <person name="Fallon T.R."/>
            <person name="South A."/>
            <person name="Weng J.K."/>
            <person name="Lewis S.M."/>
        </authorList>
    </citation>
    <scope>NUCLEOTIDE SEQUENCE</scope>
</reference>